<comment type="caution">
    <text evidence="1">The sequence shown here is derived from an EMBL/GenBank/DDBJ whole genome shotgun (WGS) entry which is preliminary data.</text>
</comment>
<evidence type="ECO:0000313" key="2">
    <source>
        <dbReference type="Proteomes" id="UP000248857"/>
    </source>
</evidence>
<accession>A0A2W1JX95</accession>
<keyword evidence="2" id="KW-1185">Reference proteome</keyword>
<proteinExistence type="predicted"/>
<evidence type="ECO:0000313" key="1">
    <source>
        <dbReference type="EMBL" id="PZD74965.1"/>
    </source>
</evidence>
<dbReference type="AlphaFoldDB" id="A0A2W1JX95"/>
<gene>
    <name evidence="1" type="ORF">C1752_00855</name>
</gene>
<sequence length="49" mass="5620">MLASNADVSIFNWIEQTGRFIQGEDDNFAWSQDEDDLLEPLMLAGEEEE</sequence>
<protein>
    <submittedName>
        <fullName evidence="1">Uncharacterized protein</fullName>
    </submittedName>
</protein>
<dbReference type="Proteomes" id="UP000248857">
    <property type="component" value="Unassembled WGS sequence"/>
</dbReference>
<organism evidence="1 2">
    <name type="scientific">Acaryochloris thomasi RCC1774</name>
    <dbReference type="NCBI Taxonomy" id="1764569"/>
    <lineage>
        <taxon>Bacteria</taxon>
        <taxon>Bacillati</taxon>
        <taxon>Cyanobacteriota</taxon>
        <taxon>Cyanophyceae</taxon>
        <taxon>Acaryochloridales</taxon>
        <taxon>Acaryochloridaceae</taxon>
        <taxon>Acaryochloris</taxon>
        <taxon>Acaryochloris thomasi</taxon>
    </lineage>
</organism>
<name>A0A2W1JX95_9CYAN</name>
<dbReference type="EMBL" id="PQWO01000002">
    <property type="protein sequence ID" value="PZD74965.1"/>
    <property type="molecule type" value="Genomic_DNA"/>
</dbReference>
<reference evidence="1 2" key="1">
    <citation type="journal article" date="2018" name="Sci. Rep.">
        <title>A novel species of the marine cyanobacterium Acaryochloris with a unique pigment content and lifestyle.</title>
        <authorList>
            <person name="Partensky F."/>
            <person name="Six C."/>
            <person name="Ratin M."/>
            <person name="Garczarek L."/>
            <person name="Vaulot D."/>
            <person name="Probert I."/>
            <person name="Calteau A."/>
            <person name="Gourvil P."/>
            <person name="Marie D."/>
            <person name="Grebert T."/>
            <person name="Bouchier C."/>
            <person name="Le Panse S."/>
            <person name="Gachenot M."/>
            <person name="Rodriguez F."/>
            <person name="Garrido J.L."/>
        </authorList>
    </citation>
    <scope>NUCLEOTIDE SEQUENCE [LARGE SCALE GENOMIC DNA]</scope>
    <source>
        <strain evidence="1 2">RCC1774</strain>
    </source>
</reference>